<dbReference type="SUPFAM" id="SSF64288">
    <property type="entry name" value="Chorismate lyase-like"/>
    <property type="match status" value="1"/>
</dbReference>
<dbReference type="OrthoDB" id="5673at2759"/>
<sequence length="216" mass="23911">FNWPSAINGIERITLASHGELQRVLSAYFARPLSVTVVYAHTYWHPAAGASKEVLPLPVPPAAIAQASQETPIIQTRQVHLVCSGKIVCTATSTVRISSPSAAHYFLVENCAIGQMFRCINKIPRFELQNVGIGSYSCDDPEVVSWCPASDPDAESEGLWRKYRLIAEGFVCEIVEVFPDRGMFVGGERWLDGEGSTPVHLYERLDQYPQQTTLMV</sequence>
<name>A0A9P5X0Q4_9AGAR</name>
<dbReference type="EMBL" id="MU151590">
    <property type="protein sequence ID" value="KAF9442638.1"/>
    <property type="molecule type" value="Genomic_DNA"/>
</dbReference>
<protein>
    <submittedName>
        <fullName evidence="1">Uncharacterized protein</fullName>
    </submittedName>
</protein>
<dbReference type="AlphaFoldDB" id="A0A9P5X0Q4"/>
<reference evidence="1" key="1">
    <citation type="submission" date="2020-11" db="EMBL/GenBank/DDBJ databases">
        <authorList>
            <consortium name="DOE Joint Genome Institute"/>
            <person name="Ahrendt S."/>
            <person name="Riley R."/>
            <person name="Andreopoulos W."/>
            <person name="Labutti K."/>
            <person name="Pangilinan J."/>
            <person name="Ruiz-Duenas F.J."/>
            <person name="Barrasa J.M."/>
            <person name="Sanchez-Garcia M."/>
            <person name="Camarero S."/>
            <person name="Miyauchi S."/>
            <person name="Serrano A."/>
            <person name="Linde D."/>
            <person name="Babiker R."/>
            <person name="Drula E."/>
            <person name="Ayuso-Fernandez I."/>
            <person name="Pacheco R."/>
            <person name="Padilla G."/>
            <person name="Ferreira P."/>
            <person name="Barriuso J."/>
            <person name="Kellner H."/>
            <person name="Castanera R."/>
            <person name="Alfaro M."/>
            <person name="Ramirez L."/>
            <person name="Pisabarro A.G."/>
            <person name="Kuo A."/>
            <person name="Tritt A."/>
            <person name="Lipzen A."/>
            <person name="He G."/>
            <person name="Yan M."/>
            <person name="Ng V."/>
            <person name="Cullen D."/>
            <person name="Martin F."/>
            <person name="Rosso M.-N."/>
            <person name="Henrissat B."/>
            <person name="Hibbett D."/>
            <person name="Martinez A.T."/>
            <person name="Grigoriev I.V."/>
        </authorList>
    </citation>
    <scope>NUCLEOTIDE SEQUENCE</scope>
    <source>
        <strain evidence="1">MF-IS2</strain>
    </source>
</reference>
<proteinExistence type="predicted"/>
<dbReference type="Proteomes" id="UP000807342">
    <property type="component" value="Unassembled WGS sequence"/>
</dbReference>
<dbReference type="Gene3D" id="3.40.1410.10">
    <property type="entry name" value="Chorismate lyase-like"/>
    <property type="match status" value="1"/>
</dbReference>
<organism evidence="1 2">
    <name type="scientific">Macrolepiota fuliginosa MF-IS2</name>
    <dbReference type="NCBI Taxonomy" id="1400762"/>
    <lineage>
        <taxon>Eukaryota</taxon>
        <taxon>Fungi</taxon>
        <taxon>Dikarya</taxon>
        <taxon>Basidiomycota</taxon>
        <taxon>Agaricomycotina</taxon>
        <taxon>Agaricomycetes</taxon>
        <taxon>Agaricomycetidae</taxon>
        <taxon>Agaricales</taxon>
        <taxon>Agaricineae</taxon>
        <taxon>Agaricaceae</taxon>
        <taxon>Macrolepiota</taxon>
    </lineage>
</organism>
<evidence type="ECO:0000313" key="1">
    <source>
        <dbReference type="EMBL" id="KAF9442638.1"/>
    </source>
</evidence>
<evidence type="ECO:0000313" key="2">
    <source>
        <dbReference type="Proteomes" id="UP000807342"/>
    </source>
</evidence>
<feature type="non-terminal residue" evidence="1">
    <location>
        <position position="1"/>
    </location>
</feature>
<comment type="caution">
    <text evidence="1">The sequence shown here is derived from an EMBL/GenBank/DDBJ whole genome shotgun (WGS) entry which is preliminary data.</text>
</comment>
<accession>A0A9P5X0Q4</accession>
<gene>
    <name evidence="1" type="ORF">P691DRAFT_681034</name>
</gene>
<dbReference type="InterPro" id="IPR028978">
    <property type="entry name" value="Chorismate_lyase_/UTRA_dom_sf"/>
</dbReference>
<keyword evidence="2" id="KW-1185">Reference proteome</keyword>